<evidence type="ECO:0000313" key="2">
    <source>
        <dbReference type="EMBL" id="ETJ44893.1"/>
    </source>
</evidence>
<feature type="region of interest" description="Disordered" evidence="1">
    <location>
        <begin position="41"/>
        <end position="70"/>
    </location>
</feature>
<sequence length="70" mass="7149">ASTAEKQVASAIVGVTPYSPARLLKACQRVAGTIMRRRVLRTSRSVAGSQASGKTGAGGSVDAFASQEAR</sequence>
<feature type="non-terminal residue" evidence="2">
    <location>
        <position position="1"/>
    </location>
</feature>
<dbReference type="EMBL" id="AZMM01001107">
    <property type="protein sequence ID" value="ETJ44893.1"/>
    <property type="molecule type" value="Genomic_DNA"/>
</dbReference>
<gene>
    <name evidence="2" type="ORF">Q604_UNBC01107G0001</name>
</gene>
<proteinExistence type="predicted"/>
<name>W1YQP7_9ZZZZ</name>
<feature type="compositionally biased region" description="Polar residues" evidence="1">
    <location>
        <begin position="42"/>
        <end position="53"/>
    </location>
</feature>
<accession>W1YQP7</accession>
<comment type="caution">
    <text evidence="2">The sequence shown here is derived from an EMBL/GenBank/DDBJ whole genome shotgun (WGS) entry which is preliminary data.</text>
</comment>
<evidence type="ECO:0000256" key="1">
    <source>
        <dbReference type="SAM" id="MobiDB-lite"/>
    </source>
</evidence>
<reference evidence="2" key="1">
    <citation type="submission" date="2013-12" db="EMBL/GenBank/DDBJ databases">
        <title>A Varibaculum cambriense genome reconstructed from a premature infant gut community with otherwise low bacterial novelty that shifts toward anaerobic metabolism during the third week of life.</title>
        <authorList>
            <person name="Brown C.T."/>
            <person name="Sharon I."/>
            <person name="Thomas B.C."/>
            <person name="Castelle C.J."/>
            <person name="Morowitz M.J."/>
            <person name="Banfield J.F."/>
        </authorList>
    </citation>
    <scope>NUCLEOTIDE SEQUENCE</scope>
</reference>
<dbReference type="AlphaFoldDB" id="W1YQP7"/>
<feature type="non-terminal residue" evidence="2">
    <location>
        <position position="70"/>
    </location>
</feature>
<organism evidence="2">
    <name type="scientific">human gut metagenome</name>
    <dbReference type="NCBI Taxonomy" id="408170"/>
    <lineage>
        <taxon>unclassified sequences</taxon>
        <taxon>metagenomes</taxon>
        <taxon>organismal metagenomes</taxon>
    </lineage>
</organism>
<protein>
    <submittedName>
        <fullName evidence="2">Uncharacterized protein</fullName>
    </submittedName>
</protein>